<evidence type="ECO:0000313" key="1">
    <source>
        <dbReference type="EMBL" id="MEM5948976.1"/>
    </source>
</evidence>
<accession>A0ABU9UEU4</accession>
<keyword evidence="2" id="KW-1185">Reference proteome</keyword>
<name>A0ABU9UEU4_9SPIR</name>
<evidence type="ECO:0008006" key="3">
    <source>
        <dbReference type="Google" id="ProtNLM"/>
    </source>
</evidence>
<sequence>GQGGVYNLVNLQLYHYAGNNPVKYIDPDGRITLRALVAKVMSGSSFYRNITSRYWDGSKYVYYEIGLYNIDSTTLTYIKGISKWACTHGAISFRNMWKSPAITPMHKASDLRDSSYIKYYRDAEGNIINDPKALYAKLKVGDVLIYEPDITHKVHEGEMLSPTADPGFSGHTATIIDKGSDARGDYVITLEFHLQDSNPATWNEASVQKIYSDTLRNWSDCKLVGGAEWK</sequence>
<protein>
    <recommendedName>
        <fullName evidence="3">RHS repeat-associated core domain-containing protein</fullName>
    </recommendedName>
</protein>
<organism evidence="1 2">
    <name type="scientific">Rarispira pelagica</name>
    <dbReference type="NCBI Taxonomy" id="3141764"/>
    <lineage>
        <taxon>Bacteria</taxon>
        <taxon>Pseudomonadati</taxon>
        <taxon>Spirochaetota</taxon>
        <taxon>Spirochaetia</taxon>
        <taxon>Winmispirales</taxon>
        <taxon>Winmispiraceae</taxon>
        <taxon>Rarispira</taxon>
    </lineage>
</organism>
<reference evidence="1 2" key="1">
    <citation type="submission" date="2024-03" db="EMBL/GenBank/DDBJ databases">
        <title>Ignisphaera cupida sp. nov., a hyperthermophilic hydrolytic archaeon from a hot spring of Kamchatka, and proposal of Ignisphaeraceae fam. nov.</title>
        <authorList>
            <person name="Podosokorskaya O.A."/>
            <person name="Elcheninov A.G."/>
            <person name="Maltseva A.I."/>
            <person name="Zayulina K.S."/>
            <person name="Novikov A."/>
            <person name="Merkel A.Y."/>
        </authorList>
    </citation>
    <scope>NUCLEOTIDE SEQUENCE [LARGE SCALE GENOMIC DNA]</scope>
    <source>
        <strain evidence="1 2">38H-sp</strain>
    </source>
</reference>
<gene>
    <name evidence="1" type="ORF">WKV44_10555</name>
</gene>
<dbReference type="Proteomes" id="UP001466331">
    <property type="component" value="Unassembled WGS sequence"/>
</dbReference>
<feature type="non-terminal residue" evidence="1">
    <location>
        <position position="1"/>
    </location>
</feature>
<proteinExistence type="predicted"/>
<comment type="caution">
    <text evidence="1">The sequence shown here is derived from an EMBL/GenBank/DDBJ whole genome shotgun (WGS) entry which is preliminary data.</text>
</comment>
<evidence type="ECO:0000313" key="2">
    <source>
        <dbReference type="Proteomes" id="UP001466331"/>
    </source>
</evidence>
<dbReference type="EMBL" id="JBCHKQ010000016">
    <property type="protein sequence ID" value="MEM5948976.1"/>
    <property type="molecule type" value="Genomic_DNA"/>
</dbReference>